<evidence type="ECO:0000256" key="1">
    <source>
        <dbReference type="ARBA" id="ARBA00023121"/>
    </source>
</evidence>
<dbReference type="GO" id="GO:0008289">
    <property type="term" value="F:lipid binding"/>
    <property type="evidence" value="ECO:0007669"/>
    <property type="project" value="UniProtKB-KW"/>
</dbReference>
<dbReference type="NCBIfam" id="TIGR00762">
    <property type="entry name" value="DegV"/>
    <property type="match status" value="1"/>
</dbReference>
<dbReference type="SUPFAM" id="SSF82549">
    <property type="entry name" value="DAK1/DegV-like"/>
    <property type="match status" value="1"/>
</dbReference>
<dbReference type="KEGG" id="sgy:Sgly_1775"/>
<dbReference type="InterPro" id="IPR043168">
    <property type="entry name" value="DegV_C"/>
</dbReference>
<dbReference type="RefSeq" id="WP_013624940.1">
    <property type="nucleotide sequence ID" value="NC_015172.1"/>
</dbReference>
<keyword evidence="3" id="KW-1185">Reference proteome</keyword>
<dbReference type="EMBL" id="CP002547">
    <property type="protein sequence ID" value="ADY56072.1"/>
    <property type="molecule type" value="Genomic_DNA"/>
</dbReference>
<dbReference type="HOGENOM" id="CLU_048251_0_1_9"/>
<reference evidence="3" key="2">
    <citation type="submission" date="2011-02" db="EMBL/GenBank/DDBJ databases">
        <title>The complete genome of Syntrophobotulus glycolicus DSM 8271.</title>
        <authorList>
            <person name="Lucas S."/>
            <person name="Copeland A."/>
            <person name="Lapidus A."/>
            <person name="Bruce D."/>
            <person name="Goodwin L."/>
            <person name="Pitluck S."/>
            <person name="Kyrpides N."/>
            <person name="Mavromatis K."/>
            <person name="Pagani I."/>
            <person name="Ivanova N."/>
            <person name="Mikhailova N."/>
            <person name="Chertkov O."/>
            <person name="Held B."/>
            <person name="Detter J.C."/>
            <person name="Tapia R."/>
            <person name="Han C."/>
            <person name="Land M."/>
            <person name="Hauser L."/>
            <person name="Markowitz V."/>
            <person name="Cheng J.-F."/>
            <person name="Hugenholtz P."/>
            <person name="Woyke T."/>
            <person name="Wu D."/>
            <person name="Spring S."/>
            <person name="Schroeder M."/>
            <person name="Brambilla E."/>
            <person name="Klenk H.-P."/>
            <person name="Eisen J.A."/>
        </authorList>
    </citation>
    <scope>NUCLEOTIDE SEQUENCE [LARGE SCALE GENOMIC DNA]</scope>
    <source>
        <strain evidence="3">DSM 8271 / FlGlyR</strain>
    </source>
</reference>
<accession>F0SZI6</accession>
<dbReference type="Gene3D" id="3.40.50.10170">
    <property type="match status" value="1"/>
</dbReference>
<dbReference type="PANTHER" id="PTHR33434:SF2">
    <property type="entry name" value="FATTY ACID-BINDING PROTEIN TM_1468"/>
    <property type="match status" value="1"/>
</dbReference>
<dbReference type="STRING" id="645991.Sgly_1775"/>
<dbReference type="InterPro" id="IPR050270">
    <property type="entry name" value="DegV_domain_contain"/>
</dbReference>
<evidence type="ECO:0000313" key="3">
    <source>
        <dbReference type="Proteomes" id="UP000007488"/>
    </source>
</evidence>
<name>F0SZI6_SYNGF</name>
<proteinExistence type="predicted"/>
<dbReference type="InterPro" id="IPR003797">
    <property type="entry name" value="DegV"/>
</dbReference>
<evidence type="ECO:0000313" key="2">
    <source>
        <dbReference type="EMBL" id="ADY56072.1"/>
    </source>
</evidence>
<keyword evidence="1" id="KW-0446">Lipid-binding</keyword>
<sequence>MALKVVVDSSSDIPEKVKDDFIIIPMPVIIDGKSFAEGIDIFPDRFYQDFKHYSEVPKTSQPNPQDILEVYEQVLKEGNEVVAIHLSSGLSSTYQTACMVKEMSSQPDKVHVVDSLGATIGFGLLAIYTAQIVKDKSWEEAEPEIIQVRDKMRYLFTPDHLEYLVKGGRLSKAAGFVGGLLNVKPLLHLQNGKIEVFDKVRTRKSALHKIIETMKNDADEPENQIMAIAHSACPEEAEFLAEEIRAAIQVQDLLIGDIGCVVGSHTGPGTIALCYLAK</sequence>
<dbReference type="OrthoDB" id="9780216at2"/>
<organism evidence="2 3">
    <name type="scientific">Syntrophobotulus glycolicus (strain DSM 8271 / FlGlyR)</name>
    <dbReference type="NCBI Taxonomy" id="645991"/>
    <lineage>
        <taxon>Bacteria</taxon>
        <taxon>Bacillati</taxon>
        <taxon>Bacillota</taxon>
        <taxon>Clostridia</taxon>
        <taxon>Eubacteriales</taxon>
        <taxon>Desulfitobacteriaceae</taxon>
        <taxon>Syntrophobotulus</taxon>
    </lineage>
</organism>
<reference evidence="2 3" key="1">
    <citation type="journal article" date="2011" name="Stand. Genomic Sci.">
        <title>Complete genome sequence of Syntrophobotulus glycolicus type strain (FlGlyR).</title>
        <authorList>
            <person name="Han C."/>
            <person name="Mwirichia R."/>
            <person name="Chertkov O."/>
            <person name="Held B."/>
            <person name="Lapidus A."/>
            <person name="Nolan M."/>
            <person name="Lucas S."/>
            <person name="Hammon N."/>
            <person name="Deshpande S."/>
            <person name="Cheng J.F."/>
            <person name="Tapia R."/>
            <person name="Goodwin L."/>
            <person name="Pitluck S."/>
            <person name="Huntemann M."/>
            <person name="Liolios K."/>
            <person name="Ivanova N."/>
            <person name="Pagani I."/>
            <person name="Mavromatis K."/>
            <person name="Ovchinikova G."/>
            <person name="Pati A."/>
            <person name="Chen A."/>
            <person name="Palaniappan K."/>
            <person name="Land M."/>
            <person name="Hauser L."/>
            <person name="Brambilla E.M."/>
            <person name="Rohde M."/>
            <person name="Spring S."/>
            <person name="Sikorski J."/>
            <person name="Goker M."/>
            <person name="Woyke T."/>
            <person name="Bristow J."/>
            <person name="Eisen J.A."/>
            <person name="Markowitz V."/>
            <person name="Hugenholtz P."/>
            <person name="Kyrpides N.C."/>
            <person name="Klenk H.P."/>
            <person name="Detter J.C."/>
        </authorList>
    </citation>
    <scope>NUCLEOTIDE SEQUENCE [LARGE SCALE GENOMIC DNA]</scope>
    <source>
        <strain evidence="3">DSM 8271 / FlGlyR</strain>
    </source>
</reference>
<dbReference type="AlphaFoldDB" id="F0SZI6"/>
<dbReference type="Pfam" id="PF02645">
    <property type="entry name" value="DegV"/>
    <property type="match status" value="1"/>
</dbReference>
<dbReference type="eggNOG" id="COG1307">
    <property type="taxonomic scope" value="Bacteria"/>
</dbReference>
<gene>
    <name evidence="2" type="ordered locus">Sgly_1775</name>
</gene>
<dbReference type="Proteomes" id="UP000007488">
    <property type="component" value="Chromosome"/>
</dbReference>
<dbReference type="PROSITE" id="PS51482">
    <property type="entry name" value="DEGV"/>
    <property type="match status" value="1"/>
</dbReference>
<dbReference type="PANTHER" id="PTHR33434">
    <property type="entry name" value="DEGV DOMAIN-CONTAINING PROTEIN DR_1986-RELATED"/>
    <property type="match status" value="1"/>
</dbReference>
<protein>
    <submittedName>
        <fullName evidence="2">DegV family protein</fullName>
    </submittedName>
</protein>
<dbReference type="Gene3D" id="3.30.1180.10">
    <property type="match status" value="1"/>
</dbReference>